<feature type="region of interest" description="Disordered" evidence="1">
    <location>
        <begin position="375"/>
        <end position="404"/>
    </location>
</feature>
<feature type="region of interest" description="Disordered" evidence="1">
    <location>
        <begin position="34"/>
        <end position="112"/>
    </location>
</feature>
<feature type="region of interest" description="Disordered" evidence="1">
    <location>
        <begin position="192"/>
        <end position="218"/>
    </location>
</feature>
<dbReference type="EnsemblMetazoa" id="CLYHEMT012447.1">
    <property type="protein sequence ID" value="CLYHEMP012447.1"/>
    <property type="gene ID" value="CLYHEMG012447"/>
</dbReference>
<proteinExistence type="predicted"/>
<feature type="region of interest" description="Disordered" evidence="1">
    <location>
        <begin position="125"/>
        <end position="144"/>
    </location>
</feature>
<feature type="compositionally biased region" description="Polar residues" evidence="1">
    <location>
        <begin position="192"/>
        <end position="217"/>
    </location>
</feature>
<dbReference type="Proteomes" id="UP000594262">
    <property type="component" value="Unplaced"/>
</dbReference>
<dbReference type="RefSeq" id="XP_066920259.1">
    <property type="nucleotide sequence ID" value="XM_067064158.1"/>
</dbReference>
<evidence type="ECO:0000256" key="1">
    <source>
        <dbReference type="SAM" id="MobiDB-lite"/>
    </source>
</evidence>
<dbReference type="OrthoDB" id="10637230at2759"/>
<feature type="compositionally biased region" description="Basic and acidic residues" evidence="1">
    <location>
        <begin position="43"/>
        <end position="55"/>
    </location>
</feature>
<evidence type="ECO:0000313" key="2">
    <source>
        <dbReference type="EnsemblMetazoa" id="CLYHEMP012447.1"/>
    </source>
</evidence>
<reference evidence="2" key="1">
    <citation type="submission" date="2021-01" db="UniProtKB">
        <authorList>
            <consortium name="EnsemblMetazoa"/>
        </authorList>
    </citation>
    <scope>IDENTIFICATION</scope>
</reference>
<accession>A0A7M5UNG8</accession>
<keyword evidence="3" id="KW-1185">Reference proteome</keyword>
<protein>
    <submittedName>
        <fullName evidence="2">Uncharacterized protein</fullName>
    </submittedName>
</protein>
<feature type="region of interest" description="Disordered" evidence="1">
    <location>
        <begin position="149"/>
        <end position="168"/>
    </location>
</feature>
<dbReference type="GeneID" id="136807575"/>
<name>A0A7M5UNG8_9CNID</name>
<evidence type="ECO:0000313" key="3">
    <source>
        <dbReference type="Proteomes" id="UP000594262"/>
    </source>
</evidence>
<dbReference type="AlphaFoldDB" id="A0A7M5UNG8"/>
<feature type="compositionally biased region" description="Polar residues" evidence="1">
    <location>
        <begin position="99"/>
        <end position="109"/>
    </location>
</feature>
<sequence>MIEKTVCSYGYIPEMMRPHNGGCSAFPEEQRCKQNAKKNARRRAAESRKAIRCSDGESDTSDGFTVNSGGSGRSGDWGPPRMRQKPKYSRKRHEHRASFTDSGISLTKTDSGDLSEFSYGERYFINRPTDPYSDSSHERQSRILKQQVVVTRTQRSQSKIESKTDGSSVYQKEITSLKRSSSCSALPSNIKQINRQDSSQSSRSAVAPQQQRISKPSANIEEKENAILEQCYRNEGLSPECAEMGCMYDCHHQHSTSRFPLPDHLNYPLNKYYQSETNLHRIQPLKKIRSSLRKLRNKTNNIHLSTPDRYDNYSLSDNYSITPTLESLDSSYLNSLNDFESSEAIMARLAKNPNSKKAWVKKIFKWNIGKSYNIKNKKSPKKDVKDNSSEVQEEPSLKKRSHSTRSIPEALINFISKTQDKYSATTTATHEFEFMVPTTLQRANSMPSIATNRTQTPKTRDTDVIFFNEDGPKSQQNQHKTPSKFFSNNNPHYEEEEEFDYYPHENNNHPVNHAPHHFKQPCYTSCQDIRMAPPPQPTPGHCHCCQHVQHGAYMPPQQYVQYMHPAPVQYGYYIPNGGHQQPHYPVAADYEEMVQPQPIAYYQTSDNSDLKPGQRNPPIVAPLDMKVSVERRAERRKICDMVFDTFV</sequence>
<feature type="compositionally biased region" description="Basic residues" evidence="1">
    <location>
        <begin position="82"/>
        <end position="95"/>
    </location>
</feature>
<organism evidence="2 3">
    <name type="scientific">Clytia hemisphaerica</name>
    <dbReference type="NCBI Taxonomy" id="252671"/>
    <lineage>
        <taxon>Eukaryota</taxon>
        <taxon>Metazoa</taxon>
        <taxon>Cnidaria</taxon>
        <taxon>Hydrozoa</taxon>
        <taxon>Hydroidolina</taxon>
        <taxon>Leptothecata</taxon>
        <taxon>Obeliida</taxon>
        <taxon>Clytiidae</taxon>
        <taxon>Clytia</taxon>
    </lineage>
</organism>